<evidence type="ECO:0000256" key="4">
    <source>
        <dbReference type="ARBA" id="ARBA00023125"/>
    </source>
</evidence>
<keyword evidence="4 6" id="KW-0238">DNA-binding</keyword>
<dbReference type="GO" id="GO:0006313">
    <property type="term" value="P:DNA transposition"/>
    <property type="evidence" value="ECO:0007669"/>
    <property type="project" value="UniProtKB-UniRule"/>
</dbReference>
<name>A0A844GCA2_9BACT</name>
<evidence type="ECO:0000313" key="8">
    <source>
        <dbReference type="Proteomes" id="UP000435649"/>
    </source>
</evidence>
<dbReference type="AlphaFoldDB" id="A0A844GCA2"/>
<comment type="caution">
    <text evidence="7">The sequence shown here is derived from an EMBL/GenBank/DDBJ whole genome shotgun (WGS) entry which is preliminary data.</text>
</comment>
<dbReference type="RefSeq" id="WP_154420971.1">
    <property type="nucleotide sequence ID" value="NZ_VUNS01000064.1"/>
</dbReference>
<dbReference type="EMBL" id="VUNS01000064">
    <property type="protein sequence ID" value="MST99819.1"/>
    <property type="molecule type" value="Genomic_DNA"/>
</dbReference>
<evidence type="ECO:0000256" key="5">
    <source>
        <dbReference type="ARBA" id="ARBA00023172"/>
    </source>
</evidence>
<comment type="similarity">
    <text evidence="2 6">Belongs to the transposase mutator family.</text>
</comment>
<dbReference type="GO" id="GO:0003677">
    <property type="term" value="F:DNA binding"/>
    <property type="evidence" value="ECO:0007669"/>
    <property type="project" value="UniProtKB-UniRule"/>
</dbReference>
<dbReference type="PANTHER" id="PTHR33217">
    <property type="entry name" value="TRANSPOSASE FOR INSERTION SEQUENCE ELEMENT IS1081"/>
    <property type="match status" value="1"/>
</dbReference>
<dbReference type="NCBIfam" id="NF033543">
    <property type="entry name" value="transpos_IS256"/>
    <property type="match status" value="1"/>
</dbReference>
<evidence type="ECO:0000256" key="6">
    <source>
        <dbReference type="RuleBase" id="RU365089"/>
    </source>
</evidence>
<evidence type="ECO:0000256" key="2">
    <source>
        <dbReference type="ARBA" id="ARBA00010961"/>
    </source>
</evidence>
<evidence type="ECO:0000256" key="3">
    <source>
        <dbReference type="ARBA" id="ARBA00022578"/>
    </source>
</evidence>
<organism evidence="7 8">
    <name type="scientific">Victivallis lenta</name>
    <dbReference type="NCBI Taxonomy" id="2606640"/>
    <lineage>
        <taxon>Bacteria</taxon>
        <taxon>Pseudomonadati</taxon>
        <taxon>Lentisphaerota</taxon>
        <taxon>Lentisphaeria</taxon>
        <taxon>Victivallales</taxon>
        <taxon>Victivallaceae</taxon>
        <taxon>Victivallis</taxon>
    </lineage>
</organism>
<evidence type="ECO:0000256" key="1">
    <source>
        <dbReference type="ARBA" id="ARBA00002190"/>
    </source>
</evidence>
<keyword evidence="5 6" id="KW-0233">DNA recombination</keyword>
<keyword evidence="8" id="KW-1185">Reference proteome</keyword>
<dbReference type="GO" id="GO:0004803">
    <property type="term" value="F:transposase activity"/>
    <property type="evidence" value="ECO:0007669"/>
    <property type="project" value="UniProtKB-UniRule"/>
</dbReference>
<keyword evidence="3 6" id="KW-0815">Transposition</keyword>
<comment type="function">
    <text evidence="1 6">Required for the transposition of the insertion element.</text>
</comment>
<gene>
    <name evidence="7" type="ORF">FYJ85_22580</name>
</gene>
<keyword evidence="6" id="KW-0814">Transposable element</keyword>
<protein>
    <recommendedName>
        <fullName evidence="6">Mutator family transposase</fullName>
    </recommendedName>
</protein>
<dbReference type="PANTHER" id="PTHR33217:SF7">
    <property type="entry name" value="TRANSPOSASE FOR INSERTION SEQUENCE ELEMENT IS1081"/>
    <property type="match status" value="1"/>
</dbReference>
<dbReference type="Proteomes" id="UP000435649">
    <property type="component" value="Unassembled WGS sequence"/>
</dbReference>
<accession>A0A844GCA2</accession>
<reference evidence="7 8" key="1">
    <citation type="submission" date="2019-08" db="EMBL/GenBank/DDBJ databases">
        <title>In-depth cultivation of the pig gut microbiome towards novel bacterial diversity and tailored functional studies.</title>
        <authorList>
            <person name="Wylensek D."/>
            <person name="Hitch T.C.A."/>
            <person name="Clavel T."/>
        </authorList>
    </citation>
    <scope>NUCLEOTIDE SEQUENCE [LARGE SCALE GENOMIC DNA]</scope>
    <source>
        <strain evidence="7 8">BBE-744-WT-12</strain>
    </source>
</reference>
<dbReference type="Pfam" id="PF00872">
    <property type="entry name" value="Transposase_mut"/>
    <property type="match status" value="1"/>
</dbReference>
<evidence type="ECO:0000313" key="7">
    <source>
        <dbReference type="EMBL" id="MST99819.1"/>
    </source>
</evidence>
<proteinExistence type="inferred from homology"/>
<dbReference type="InterPro" id="IPR001207">
    <property type="entry name" value="Transposase_mutator"/>
</dbReference>
<sequence length="400" mass="45938">MENLAQENEKAISGAIKIDEKEIRTHLDGLVRQSVEDTLNALLNAEADAICQASRYQRSPDRQDTRAGSYKRKLLTKAGEVELQVPRLRTLPFETQIIERYKTKQSSVEEALIEMYLAGVSVRRVEDITEALWGAKVGSSTVSELNQKIYGKIEEWRMQPIHGEHPYIFVDGVYLKRSWGGEVQNVSVLVAVGVNDEGYREILGVAEGSREDKESWSNFLRYLKERGLKGVRLIVSDKCLGLYEIIGDFFPAAKWQRCIVHWYRNAFTMCPWKHLREVVAMLKAIHAQEDKAAARQKAALVSEKLRAMKLERIASFVETSVDETLSYMDFPYEHWSRLRTNNGLERIMKEIRHRTRVVGSFPDGYSAMMLVGARLRHISTTKWGTRQYINTCKLYEGSIR</sequence>